<dbReference type="NCBIfam" id="NF006378">
    <property type="entry name" value="PRK08617.1"/>
    <property type="match status" value="1"/>
</dbReference>
<evidence type="ECO:0000256" key="2">
    <source>
        <dbReference type="ARBA" id="ARBA00023052"/>
    </source>
</evidence>
<dbReference type="InterPro" id="IPR012000">
    <property type="entry name" value="Thiamin_PyroP_enz_cen_dom"/>
</dbReference>
<evidence type="ECO:0000313" key="7">
    <source>
        <dbReference type="EMBL" id="KXH49743.1"/>
    </source>
</evidence>
<evidence type="ECO:0000313" key="8">
    <source>
        <dbReference type="Proteomes" id="UP000070328"/>
    </source>
</evidence>
<proteinExistence type="inferred from homology"/>
<evidence type="ECO:0000256" key="1">
    <source>
        <dbReference type="ARBA" id="ARBA00007812"/>
    </source>
</evidence>
<dbReference type="SUPFAM" id="SSF52467">
    <property type="entry name" value="DHS-like NAD/FAD-binding domain"/>
    <property type="match status" value="1"/>
</dbReference>
<dbReference type="EMBL" id="JFBX01000106">
    <property type="protein sequence ID" value="KXH49743.1"/>
    <property type="molecule type" value="Genomic_DNA"/>
</dbReference>
<dbReference type="GO" id="GO:0009099">
    <property type="term" value="P:L-valine biosynthetic process"/>
    <property type="evidence" value="ECO:0007669"/>
    <property type="project" value="TreeGrafter"/>
</dbReference>
<keyword evidence="8" id="KW-1185">Reference proteome</keyword>
<dbReference type="FunFam" id="3.40.50.970:FF:000007">
    <property type="entry name" value="Acetolactate synthase"/>
    <property type="match status" value="1"/>
</dbReference>
<dbReference type="Gene3D" id="3.40.50.1220">
    <property type="entry name" value="TPP-binding domain"/>
    <property type="match status" value="1"/>
</dbReference>
<dbReference type="AlphaFoldDB" id="A0A135TNH3"/>
<feature type="domain" description="Thiamine pyrophosphate enzyme central" evidence="4">
    <location>
        <begin position="195"/>
        <end position="329"/>
    </location>
</feature>
<reference evidence="7 8" key="1">
    <citation type="submission" date="2014-02" db="EMBL/GenBank/DDBJ databases">
        <title>The genome sequence of Colletotrichum simmondsii CBS122122.</title>
        <authorList>
            <person name="Baroncelli R."/>
            <person name="Thon M.R."/>
        </authorList>
    </citation>
    <scope>NUCLEOTIDE SEQUENCE [LARGE SCALE GENOMIC DNA]</scope>
    <source>
        <strain evidence="7 8">CBS122122</strain>
    </source>
</reference>
<dbReference type="OrthoDB" id="10006023at2759"/>
<comment type="caution">
    <text evidence="7">The sequence shown here is derived from an EMBL/GenBank/DDBJ whole genome shotgun (WGS) entry which is preliminary data.</text>
</comment>
<dbReference type="InterPro" id="IPR011766">
    <property type="entry name" value="TPP_enzyme_TPP-bd"/>
</dbReference>
<protein>
    <submittedName>
        <fullName evidence="7">Acetolactate synthase</fullName>
    </submittedName>
</protein>
<dbReference type="InterPro" id="IPR045229">
    <property type="entry name" value="TPP_enz"/>
</dbReference>
<comment type="similarity">
    <text evidence="1 3">Belongs to the TPP enzyme family.</text>
</comment>
<sequence>MSSETVDVVIDSLVAAGVKHIFGVPGAKIDSVFNALIDRPEIQLVVCRHEQNAAFIAGAIGRITGRPGVCIATSGPGTSNLVTGLVTANDEGAPVVAIVGDVKRVQAAKKTHQSLRGVQLLEPVTKKTTGAVHPDQISEIMLDAFRTATAYPQGATAISLPIDIMTVGTKTSIPALPPSAFTPPQYGTSPSASLSRAAAMIQNAKFPVLFLGSRAATPDAVEAVHGFLRKHPIPVVETFQAAGSISQELAHLFYGRIGLFRNQPGDKLLSQADLVIVAGYDQSEYDADAWHKSQSLEILHLDWIPADYGAFYNPKLELVGAIAANVKALGDILANVSRPQESEIAKAIFTEFHAWEQSPQALGQTGDGPVHPLYFIKLMQGLLPPSTTLASDVGSMYIWLSRFYFAYSPKSFLVSNVQQTLGVSLPWAIGASLAQEPPCSKKVVSISGDGGFLYSGQELVTAVKQGCNITHFIWNDGKYNMVEFQEVDKYGRSSGVDLGGVDFVKYAEAFGAKGLRVNRSSELEGVMKEALNYQGVCIVDVEIDYSHNHELMKNVIQDNIS</sequence>
<dbReference type="InterPro" id="IPR012782">
    <property type="entry name" value="Acetolactate_synth_catblc"/>
</dbReference>
<dbReference type="NCBIfam" id="TIGR02418">
    <property type="entry name" value="acolac_catab"/>
    <property type="match status" value="1"/>
</dbReference>
<dbReference type="CDD" id="cd07035">
    <property type="entry name" value="TPP_PYR_POX_like"/>
    <property type="match status" value="1"/>
</dbReference>
<dbReference type="GO" id="GO:0050660">
    <property type="term" value="F:flavin adenine dinucleotide binding"/>
    <property type="evidence" value="ECO:0007669"/>
    <property type="project" value="TreeGrafter"/>
</dbReference>
<accession>A0A135TNH3</accession>
<dbReference type="GO" id="GO:0005948">
    <property type="term" value="C:acetolactate synthase complex"/>
    <property type="evidence" value="ECO:0007669"/>
    <property type="project" value="TreeGrafter"/>
</dbReference>
<name>A0A135TNH3_9PEZI</name>
<feature type="domain" description="Thiamine pyrophosphate enzyme N-terminal TPP-binding" evidence="6">
    <location>
        <begin position="5"/>
        <end position="114"/>
    </location>
</feature>
<dbReference type="GO" id="GO:0000287">
    <property type="term" value="F:magnesium ion binding"/>
    <property type="evidence" value="ECO:0007669"/>
    <property type="project" value="InterPro"/>
</dbReference>
<dbReference type="GO" id="GO:0009097">
    <property type="term" value="P:isoleucine biosynthetic process"/>
    <property type="evidence" value="ECO:0007669"/>
    <property type="project" value="TreeGrafter"/>
</dbReference>
<evidence type="ECO:0000259" key="6">
    <source>
        <dbReference type="Pfam" id="PF02776"/>
    </source>
</evidence>
<dbReference type="Proteomes" id="UP000070328">
    <property type="component" value="Unassembled WGS sequence"/>
</dbReference>
<dbReference type="InterPro" id="IPR029061">
    <property type="entry name" value="THDP-binding"/>
</dbReference>
<dbReference type="PANTHER" id="PTHR18968:SF129">
    <property type="entry name" value="ACETOLACTATE SYNTHASE"/>
    <property type="match status" value="1"/>
</dbReference>
<dbReference type="InterPro" id="IPR029035">
    <property type="entry name" value="DHS-like_NAD/FAD-binding_dom"/>
</dbReference>
<feature type="domain" description="Thiamine pyrophosphate enzyme TPP-binding" evidence="5">
    <location>
        <begin position="392"/>
        <end position="541"/>
    </location>
</feature>
<keyword evidence="2 3" id="KW-0786">Thiamine pyrophosphate</keyword>
<dbReference type="InterPro" id="IPR012001">
    <property type="entry name" value="Thiamin_PyroP_enz_TPP-bd_dom"/>
</dbReference>
<dbReference type="Pfam" id="PF02776">
    <property type="entry name" value="TPP_enzyme_N"/>
    <property type="match status" value="1"/>
</dbReference>
<evidence type="ECO:0000259" key="5">
    <source>
        <dbReference type="Pfam" id="PF02775"/>
    </source>
</evidence>
<organism evidence="7 8">
    <name type="scientific">Colletotrichum simmondsii</name>
    <dbReference type="NCBI Taxonomy" id="703756"/>
    <lineage>
        <taxon>Eukaryota</taxon>
        <taxon>Fungi</taxon>
        <taxon>Dikarya</taxon>
        <taxon>Ascomycota</taxon>
        <taxon>Pezizomycotina</taxon>
        <taxon>Sordariomycetes</taxon>
        <taxon>Hypocreomycetidae</taxon>
        <taxon>Glomerellales</taxon>
        <taxon>Glomerellaceae</taxon>
        <taxon>Colletotrichum</taxon>
        <taxon>Colletotrichum acutatum species complex</taxon>
    </lineage>
</organism>
<dbReference type="GO" id="GO:0003984">
    <property type="term" value="F:acetolactate synthase activity"/>
    <property type="evidence" value="ECO:0007669"/>
    <property type="project" value="InterPro"/>
</dbReference>
<dbReference type="Gene3D" id="3.40.50.970">
    <property type="match status" value="2"/>
</dbReference>
<dbReference type="GO" id="GO:0030976">
    <property type="term" value="F:thiamine pyrophosphate binding"/>
    <property type="evidence" value="ECO:0007669"/>
    <property type="project" value="InterPro"/>
</dbReference>
<dbReference type="Pfam" id="PF00205">
    <property type="entry name" value="TPP_enzyme_M"/>
    <property type="match status" value="1"/>
</dbReference>
<dbReference type="SUPFAM" id="SSF52518">
    <property type="entry name" value="Thiamin diphosphate-binding fold (THDP-binding)"/>
    <property type="match status" value="2"/>
</dbReference>
<dbReference type="PANTHER" id="PTHR18968">
    <property type="entry name" value="THIAMINE PYROPHOSPHATE ENZYMES"/>
    <property type="match status" value="1"/>
</dbReference>
<gene>
    <name evidence="7" type="ORF">CSIM01_03881</name>
</gene>
<dbReference type="Pfam" id="PF02775">
    <property type="entry name" value="TPP_enzyme_C"/>
    <property type="match status" value="1"/>
</dbReference>
<dbReference type="GO" id="GO:0034077">
    <property type="term" value="P:butanediol metabolic process"/>
    <property type="evidence" value="ECO:0007669"/>
    <property type="project" value="InterPro"/>
</dbReference>
<evidence type="ECO:0000259" key="4">
    <source>
        <dbReference type="Pfam" id="PF00205"/>
    </source>
</evidence>
<evidence type="ECO:0000256" key="3">
    <source>
        <dbReference type="RuleBase" id="RU362132"/>
    </source>
</evidence>